<dbReference type="EMBL" id="ATHJ01000084">
    <property type="protein sequence ID" value="EPR40275.1"/>
    <property type="molecule type" value="Genomic_DNA"/>
</dbReference>
<dbReference type="RefSeq" id="WP_020877167.1">
    <property type="nucleotide sequence ID" value="NZ_ATHJ01000084.1"/>
</dbReference>
<dbReference type="PATRIC" id="fig|1121405.3.peg.2044"/>
<feature type="domain" description="TPM" evidence="3">
    <location>
        <begin position="41"/>
        <end position="164"/>
    </location>
</feature>
<name>S7TU74_DESML</name>
<evidence type="ECO:0000313" key="5">
    <source>
        <dbReference type="Proteomes" id="UP000014977"/>
    </source>
</evidence>
<feature type="signal peptide" evidence="2">
    <location>
        <begin position="1"/>
        <end position="28"/>
    </location>
</feature>
<evidence type="ECO:0000313" key="4">
    <source>
        <dbReference type="EMBL" id="EPR40275.1"/>
    </source>
</evidence>
<dbReference type="PANTHER" id="PTHR30373">
    <property type="entry name" value="UPF0603 PROTEIN YGCG"/>
    <property type="match status" value="1"/>
</dbReference>
<evidence type="ECO:0000259" key="3">
    <source>
        <dbReference type="Pfam" id="PF04536"/>
    </source>
</evidence>
<feature type="chain" id="PRO_5030177223" description="TPM domain-containing protein" evidence="2">
    <location>
        <begin position="29"/>
        <end position="306"/>
    </location>
</feature>
<dbReference type="STRING" id="897.B2D07_18370"/>
<comment type="caution">
    <text evidence="4">The sequence shown here is derived from an EMBL/GenBank/DDBJ whole genome shotgun (WGS) entry which is preliminary data.</text>
</comment>
<organism evidence="4 5">
    <name type="scientific">Desulfococcus multivorans DSM 2059</name>
    <dbReference type="NCBI Taxonomy" id="1121405"/>
    <lineage>
        <taxon>Bacteria</taxon>
        <taxon>Pseudomonadati</taxon>
        <taxon>Thermodesulfobacteriota</taxon>
        <taxon>Desulfobacteria</taxon>
        <taxon>Desulfobacterales</taxon>
        <taxon>Desulfococcaceae</taxon>
        <taxon>Desulfococcus</taxon>
    </lineage>
</organism>
<dbReference type="InterPro" id="IPR007621">
    <property type="entry name" value="TPM_dom"/>
</dbReference>
<protein>
    <recommendedName>
        <fullName evidence="3">TPM domain-containing protein</fullName>
    </recommendedName>
</protein>
<proteinExistence type="predicted"/>
<dbReference type="eggNOG" id="COG1512">
    <property type="taxonomic scope" value="Bacteria"/>
</dbReference>
<gene>
    <name evidence="4" type="ORF">dsmv_2410</name>
</gene>
<feature type="transmembrane region" description="Helical" evidence="1">
    <location>
        <begin position="186"/>
        <end position="202"/>
    </location>
</feature>
<keyword evidence="1" id="KW-0812">Transmembrane</keyword>
<keyword evidence="5" id="KW-1185">Reference proteome</keyword>
<dbReference type="Pfam" id="PF04536">
    <property type="entry name" value="TPM_phosphatase"/>
    <property type="match status" value="1"/>
</dbReference>
<dbReference type="AlphaFoldDB" id="S7TU74"/>
<keyword evidence="1" id="KW-0472">Membrane</keyword>
<reference evidence="4 5" key="1">
    <citation type="journal article" date="2013" name="Genome Announc.">
        <title>Draft genome sequences for three mercury-methylating, sulfate-reducing bacteria.</title>
        <authorList>
            <person name="Brown S.D."/>
            <person name="Hurt R.A.Jr."/>
            <person name="Gilmour C.C."/>
            <person name="Elias D.A."/>
        </authorList>
    </citation>
    <scope>NUCLEOTIDE SEQUENCE [LARGE SCALE GENOMIC DNA]</scope>
    <source>
        <strain evidence="4 5">DSM 2059</strain>
    </source>
</reference>
<dbReference type="PANTHER" id="PTHR30373:SF2">
    <property type="entry name" value="UPF0603 PROTEIN YGCG"/>
    <property type="match status" value="1"/>
</dbReference>
<evidence type="ECO:0000256" key="2">
    <source>
        <dbReference type="SAM" id="SignalP"/>
    </source>
</evidence>
<feature type="transmembrane region" description="Helical" evidence="1">
    <location>
        <begin position="230"/>
        <end position="253"/>
    </location>
</feature>
<evidence type="ECO:0000256" key="1">
    <source>
        <dbReference type="SAM" id="Phobius"/>
    </source>
</evidence>
<dbReference type="Gene3D" id="3.10.310.50">
    <property type="match status" value="1"/>
</dbReference>
<keyword evidence="2" id="KW-0732">Signal</keyword>
<dbReference type="Proteomes" id="UP000014977">
    <property type="component" value="Unassembled WGS sequence"/>
</dbReference>
<keyword evidence="1" id="KW-1133">Transmembrane helix</keyword>
<sequence length="306" mass="31846">MRSGSTITRGICMALAALSALMVLTVQAALALDVPPLRGRINDYAGMLSQDTVHRLDMLLKDLEQTESTQIVVLTVPSLEGEILEEFSMRVAEQWRIGQEGRDNGAVLLIARAERKVRIEVGYGLEGRLTDLQAGRIIRRVIVPEFQAGRFDEGVANGVQAMIDTVRGEFTAEAGKTDRGIGVDDILPFLFMFVVIVLLLGGVSRRLGTTAGGILAPFLGHTAFSPGPVVLIVLAGIGLIAGFLLSVFAGIAGRSGPRKPGGRPRTRYRGFPLGGGISIGGGKFGGGGGFSGGGGGFGGGGASGGW</sequence>
<accession>S7TU74</accession>